<name>A0A974DZY7_XENLA</name>
<accession>A0A974DZY7</accession>
<dbReference type="Xenbase" id="XB-GENE-866005">
    <property type="gene designation" value="sugp2.L"/>
</dbReference>
<keyword evidence="2" id="KW-0507">mRNA processing</keyword>
<evidence type="ECO:0000259" key="7">
    <source>
        <dbReference type="PROSITE" id="PS50128"/>
    </source>
</evidence>
<organism evidence="9 10">
    <name type="scientific">Xenopus laevis</name>
    <name type="common">African clawed frog</name>
    <dbReference type="NCBI Taxonomy" id="8355"/>
    <lineage>
        <taxon>Eukaryota</taxon>
        <taxon>Metazoa</taxon>
        <taxon>Chordata</taxon>
        <taxon>Craniata</taxon>
        <taxon>Vertebrata</taxon>
        <taxon>Euteleostomi</taxon>
        <taxon>Amphibia</taxon>
        <taxon>Batrachia</taxon>
        <taxon>Anura</taxon>
        <taxon>Pipoidea</taxon>
        <taxon>Pipidae</taxon>
        <taxon>Xenopodinae</taxon>
        <taxon>Xenopus</taxon>
        <taxon>Xenopus</taxon>
    </lineage>
</organism>
<dbReference type="InterPro" id="IPR000061">
    <property type="entry name" value="Surp"/>
</dbReference>
<comment type="subcellular location">
    <subcellularLocation>
        <location evidence="1">Nucleus</location>
    </subcellularLocation>
</comment>
<proteinExistence type="predicted"/>
<dbReference type="Gene3D" id="1.10.10.790">
    <property type="entry name" value="Surp module"/>
    <property type="match status" value="2"/>
</dbReference>
<dbReference type="KEGG" id="xla:734589"/>
<feature type="compositionally biased region" description="Basic residues" evidence="6">
    <location>
        <begin position="625"/>
        <end position="634"/>
    </location>
</feature>
<dbReference type="PROSITE" id="PS50174">
    <property type="entry name" value="G_PATCH"/>
    <property type="match status" value="1"/>
</dbReference>
<dbReference type="AlphaFoldDB" id="A0A974DZY7"/>
<evidence type="ECO:0000256" key="6">
    <source>
        <dbReference type="SAM" id="MobiDB-lite"/>
    </source>
</evidence>
<dbReference type="SMART" id="SM00443">
    <property type="entry name" value="G_patch"/>
    <property type="match status" value="1"/>
</dbReference>
<dbReference type="RefSeq" id="NP_001089534.1">
    <property type="nucleotide sequence ID" value="NM_001096065.1"/>
</dbReference>
<keyword evidence="3" id="KW-0508">mRNA splicing</keyword>
<reference evidence="10" key="1">
    <citation type="journal article" date="2016" name="Nature">
        <title>Genome evolution in the allotetraploid frog Xenopus laevis.</title>
        <authorList>
            <person name="Session A.M."/>
            <person name="Uno Y."/>
            <person name="Kwon T."/>
            <person name="Chapman J.A."/>
            <person name="Toyoda A."/>
            <person name="Takahashi S."/>
            <person name="Fukui A."/>
            <person name="Hikosaka A."/>
            <person name="Suzuki A."/>
            <person name="Kondo M."/>
            <person name="van Heeringen S.J."/>
            <person name="Quigley I."/>
            <person name="Heinz S."/>
            <person name="Ogino H."/>
            <person name="Ochi H."/>
            <person name="Hellsten U."/>
            <person name="Lyons J.B."/>
            <person name="Simakov O."/>
            <person name="Putnam N."/>
            <person name="Stites J."/>
            <person name="Kuroki Y."/>
            <person name="Tanaka T."/>
            <person name="Michiue T."/>
            <person name="Watanabe M."/>
            <person name="Bogdanovic O."/>
            <person name="Lister R."/>
            <person name="Georgiou G."/>
            <person name="Paranjpe S.S."/>
            <person name="van Kruijsbergen I."/>
            <person name="Shu S."/>
            <person name="Carlson J."/>
            <person name="Kinoshita T."/>
            <person name="Ohta Y."/>
            <person name="Mawaribuchi S."/>
            <person name="Jenkins J."/>
            <person name="Grimwood J."/>
            <person name="Schmutz J."/>
            <person name="Mitros T."/>
            <person name="Mozaffari S.V."/>
            <person name="Suzuki Y."/>
            <person name="Haramoto Y."/>
            <person name="Yamamoto T.S."/>
            <person name="Takagi C."/>
            <person name="Heald R."/>
            <person name="Miller K."/>
            <person name="Haudenschild C."/>
            <person name="Kitzman J."/>
            <person name="Nakayama T."/>
            <person name="Izutsu Y."/>
            <person name="Robert J."/>
            <person name="Fortriede J."/>
            <person name="Burns K."/>
            <person name="Lotay V."/>
            <person name="Karimi K."/>
            <person name="Yasuoka Y."/>
            <person name="Dichmann D.S."/>
            <person name="Flajnik M.F."/>
            <person name="Houston D.W."/>
            <person name="Shendure J."/>
            <person name="DuPasquier L."/>
            <person name="Vize P.D."/>
            <person name="Zorn A.M."/>
            <person name="Ito M."/>
            <person name="Marcotte E.M."/>
            <person name="Wallingford J.B."/>
            <person name="Ito Y."/>
            <person name="Asashima M."/>
            <person name="Ueno N."/>
            <person name="Matsuda Y."/>
            <person name="Veenstra G.J."/>
            <person name="Fujiyama A."/>
            <person name="Harland R.M."/>
            <person name="Taira M."/>
            <person name="Rokhsar D.S."/>
        </authorList>
    </citation>
    <scope>NUCLEOTIDE SEQUENCE [LARGE SCALE GENOMIC DNA]</scope>
    <source>
        <strain evidence="10">J</strain>
    </source>
</reference>
<keyword evidence="5" id="KW-0175">Coiled coil</keyword>
<feature type="region of interest" description="Disordered" evidence="6">
    <location>
        <begin position="490"/>
        <end position="523"/>
    </location>
</feature>
<evidence type="ECO:0000256" key="3">
    <source>
        <dbReference type="ARBA" id="ARBA00023187"/>
    </source>
</evidence>
<dbReference type="Pfam" id="PF01805">
    <property type="entry name" value="Surp"/>
    <property type="match status" value="2"/>
</dbReference>
<dbReference type="InterPro" id="IPR040169">
    <property type="entry name" value="SUGP1/2"/>
</dbReference>
<dbReference type="Pfam" id="PF01585">
    <property type="entry name" value="G-patch"/>
    <property type="match status" value="1"/>
</dbReference>
<feature type="domain" description="G-patch" evidence="8">
    <location>
        <begin position="891"/>
        <end position="937"/>
    </location>
</feature>
<feature type="domain" description="SURP motif" evidence="7">
    <location>
        <begin position="706"/>
        <end position="749"/>
    </location>
</feature>
<evidence type="ECO:0000313" key="9">
    <source>
        <dbReference type="EMBL" id="OCU00853.1"/>
    </source>
</evidence>
<dbReference type="CTD" id="734589"/>
<dbReference type="InterPro" id="IPR000467">
    <property type="entry name" value="G_patch_dom"/>
</dbReference>
<feature type="region of interest" description="Disordered" evidence="6">
    <location>
        <begin position="758"/>
        <end position="797"/>
    </location>
</feature>
<sequence length="961" mass="109434">MASQRITRDTLDAVVQKKMKKYRMSFNQALSETIRECQLEGASESRAPMENYDALYRDSERYSLRDDLDRSWDREEIASPSYLGDYRRDLSSNRLNETCLDRWRQDNPLARERLYREELASSERRLQDLEALRARERSELLSRDLDYGSRRWELEQNQMQAAEYSLARPAGYRDLNSQVNRFEQRGNYSGLMQSAFKSPGTRGKGPAKQTRGGKVQRGLARKGQAAHQGPQRGGRSAQASRLNAGKKGEAASQPLGGELSRNPSAAVNAEEQSAASKCGFEILRWAKFNSLENHSDLVKQHKALFTVETEACNKIVECFKYAMPTSQRERCFNTVKFLNHPALKNPKVDNELLDLLIETHTVQNLNDFFEVIKPFDKEMLIIQQRLIKCAIPLLIACNTFELKHSILTDHRQLIGALKNTVFLCRKAMVLLGQTFTMSAAARQNNILNVLGLSDFELKPSDFPNVKDSFLFGRDFMQQLKSWLKNNDRKPALKRRNLPEEEGKAEPQPTVEEEEEESKDEKADPEVVAAIDKLLENAKNGYPANEQKPAFWFLFDEDSSEFKYYHQKLAQFQGKTQDTIIQTKKLNKAPEKTTNEAVRAMLYAKQSLAIKKRIFKSLAYSRKQRLRKARVKRSTSKPATLTPKSEPKEEVPEAKTEVEELKKAESKLSTETTTIEPPKVKEEEVTESVNEKSSCDQEELDAKTKDTAIKLSQFVAQMGPELEEFSMENSINNPEFWFLREKNSPAYKFYQSKVEEFKRAQEEAADDDDDDDDDDINLLEDDGELENIRTGDAEDSDEVEMDAECEAAEAPSVENPLVAAFTPMPTPAMPPLRRKRVTKLKVGMLPAKRVCLVAEPKVHDPVRIEYERPRGRSYNKNKKPADLEFANKKLTERNVGFQMLSKMGWKDGQGLGSSGSGIKNPIKVGAVSSGEGLGVEGGETSETNFDAFRQRMMQMYRKKITK</sequence>
<evidence type="ECO:0000256" key="2">
    <source>
        <dbReference type="ARBA" id="ARBA00022664"/>
    </source>
</evidence>
<evidence type="ECO:0000313" key="10">
    <source>
        <dbReference type="Proteomes" id="UP000694892"/>
    </source>
</evidence>
<protein>
    <recommendedName>
        <fullName evidence="12">G-patch domain-containing protein</fullName>
    </recommendedName>
</protein>
<dbReference type="GO" id="GO:0006397">
    <property type="term" value="P:mRNA processing"/>
    <property type="evidence" value="ECO:0007669"/>
    <property type="project" value="UniProtKB-KW"/>
</dbReference>
<feature type="compositionally biased region" description="Basic and acidic residues" evidence="6">
    <location>
        <begin position="490"/>
        <end position="504"/>
    </location>
</feature>
<gene>
    <name evidence="11" type="primary">sugp2.L</name>
    <name evidence="9" type="ORF">XELAEV_18006630mg</name>
</gene>
<evidence type="ECO:0000256" key="5">
    <source>
        <dbReference type="SAM" id="Coils"/>
    </source>
</evidence>
<feature type="compositionally biased region" description="Acidic residues" evidence="6">
    <location>
        <begin position="762"/>
        <end position="784"/>
    </location>
</feature>
<dbReference type="GO" id="GO:0005654">
    <property type="term" value="C:nucleoplasm"/>
    <property type="evidence" value="ECO:0007669"/>
    <property type="project" value="TreeGrafter"/>
</dbReference>
<dbReference type="GeneID" id="734589"/>
<dbReference type="GO" id="GO:0008380">
    <property type="term" value="P:RNA splicing"/>
    <property type="evidence" value="ECO:0007669"/>
    <property type="project" value="UniProtKB-KW"/>
</dbReference>
<feature type="region of interest" description="Disordered" evidence="6">
    <location>
        <begin position="625"/>
        <end position="700"/>
    </location>
</feature>
<keyword evidence="4" id="KW-0539">Nucleus</keyword>
<dbReference type="EMBL" id="CM004466">
    <property type="protein sequence ID" value="OCU00853.1"/>
    <property type="molecule type" value="Genomic_DNA"/>
</dbReference>
<evidence type="ECO:0000259" key="8">
    <source>
        <dbReference type="PROSITE" id="PS50174"/>
    </source>
</evidence>
<evidence type="ECO:0000313" key="11">
    <source>
        <dbReference type="Xenbase" id="XB-GENE-866005"/>
    </source>
</evidence>
<feature type="compositionally biased region" description="Basic and acidic residues" evidence="6">
    <location>
        <begin position="677"/>
        <end position="700"/>
    </location>
</feature>
<evidence type="ECO:0000256" key="1">
    <source>
        <dbReference type="ARBA" id="ARBA00004123"/>
    </source>
</evidence>
<dbReference type="OrthoDB" id="4822at2759"/>
<dbReference type="OMA" id="KAKRYHI"/>
<dbReference type="PROSITE" id="PS50128">
    <property type="entry name" value="SURP"/>
    <property type="match status" value="1"/>
</dbReference>
<dbReference type="AGR" id="Xenbase:XB-GENE-866005"/>
<dbReference type="RefSeq" id="XP_018105736.1">
    <property type="nucleotide sequence ID" value="XM_018250247.2"/>
</dbReference>
<dbReference type="GO" id="GO:0003723">
    <property type="term" value="F:RNA binding"/>
    <property type="evidence" value="ECO:0007669"/>
    <property type="project" value="InterPro"/>
</dbReference>
<dbReference type="PANTHER" id="PTHR23340">
    <property type="entry name" value="ARGININE/SERINE RICH SPLICING FACTOR SF4/14"/>
    <property type="match status" value="1"/>
</dbReference>
<dbReference type="SUPFAM" id="SSF109905">
    <property type="entry name" value="Surp module (SWAP domain)"/>
    <property type="match status" value="2"/>
</dbReference>
<dbReference type="SMART" id="SM00648">
    <property type="entry name" value="SWAP"/>
    <property type="match status" value="2"/>
</dbReference>
<dbReference type="InterPro" id="IPR035967">
    <property type="entry name" value="SWAP/Surp_sf"/>
</dbReference>
<dbReference type="Proteomes" id="UP000694892">
    <property type="component" value="Chromosome 1L"/>
</dbReference>
<feature type="coiled-coil region" evidence="5">
    <location>
        <begin position="112"/>
        <end position="139"/>
    </location>
</feature>
<dbReference type="RefSeq" id="XP_018105745.1">
    <property type="nucleotide sequence ID" value="XM_018250256.2"/>
</dbReference>
<feature type="compositionally biased region" description="Polar residues" evidence="6">
    <location>
        <begin position="261"/>
        <end position="270"/>
    </location>
</feature>
<evidence type="ECO:0008006" key="12">
    <source>
        <dbReference type="Google" id="ProtNLM"/>
    </source>
</evidence>
<dbReference type="PANTHER" id="PTHR23340:SF2">
    <property type="entry name" value="SURP AND G-PATCH DOMAIN-CONTAINING PROTEIN 2"/>
    <property type="match status" value="1"/>
</dbReference>
<evidence type="ECO:0000256" key="4">
    <source>
        <dbReference type="ARBA" id="ARBA00023242"/>
    </source>
</evidence>
<feature type="region of interest" description="Disordered" evidence="6">
    <location>
        <begin position="192"/>
        <end position="270"/>
    </location>
</feature>
<feature type="compositionally biased region" description="Basic and acidic residues" evidence="6">
    <location>
        <begin position="644"/>
        <end position="667"/>
    </location>
</feature>